<name>A0A2S1T2E3_9ACTN</name>
<feature type="compositionally biased region" description="Pro residues" evidence="1">
    <location>
        <begin position="74"/>
        <end position="84"/>
    </location>
</feature>
<evidence type="ECO:0000256" key="1">
    <source>
        <dbReference type="SAM" id="MobiDB-lite"/>
    </source>
</evidence>
<dbReference type="InterPro" id="IPR037407">
    <property type="entry name" value="MLP_fam"/>
</dbReference>
<protein>
    <submittedName>
        <fullName evidence="3">MbtH family protein</fullName>
    </submittedName>
</protein>
<dbReference type="PANTHER" id="PTHR38444:SF1">
    <property type="entry name" value="ENTEROBACTIN BIOSYNTHESIS PROTEIN YBDZ"/>
    <property type="match status" value="1"/>
</dbReference>
<sequence length="84" mass="8919">MTRRPAGRGAAAHRFLVLTNTLGGHSLWPAALDAPVGWPVAHGPAVRAECLDFISRTASPGHTVRRATAARTSPLPPRALRPRP</sequence>
<dbReference type="Proteomes" id="UP000244900">
    <property type="component" value="Chromosome"/>
</dbReference>
<organism evidence="3 4">
    <name type="scientific">Streptomyces tirandamycinicus</name>
    <dbReference type="NCBI Taxonomy" id="2174846"/>
    <lineage>
        <taxon>Bacteria</taxon>
        <taxon>Bacillati</taxon>
        <taxon>Actinomycetota</taxon>
        <taxon>Actinomycetes</taxon>
        <taxon>Kitasatosporales</taxon>
        <taxon>Streptomycetaceae</taxon>
        <taxon>Streptomyces</taxon>
    </lineage>
</organism>
<dbReference type="SMART" id="SM00923">
    <property type="entry name" value="MbtH"/>
    <property type="match status" value="1"/>
</dbReference>
<proteinExistence type="predicted"/>
<reference evidence="3 4" key="1">
    <citation type="submission" date="2018-05" db="EMBL/GenBank/DDBJ databases">
        <title>Complete genome sequence of sponge-derived Streptomyces sp. HNM0039.</title>
        <authorList>
            <person name="Huang X."/>
            <person name="Zhou S."/>
        </authorList>
    </citation>
    <scope>NUCLEOTIDE SEQUENCE [LARGE SCALE GENOMIC DNA]</scope>
    <source>
        <strain evidence="3 4">HNM0039</strain>
    </source>
</reference>
<feature type="region of interest" description="Disordered" evidence="1">
    <location>
        <begin position="61"/>
        <end position="84"/>
    </location>
</feature>
<dbReference type="KEGG" id="stir:DDW44_31360"/>
<dbReference type="EMBL" id="CP029188">
    <property type="protein sequence ID" value="AWI32810.1"/>
    <property type="molecule type" value="Genomic_DNA"/>
</dbReference>
<dbReference type="Gene3D" id="3.90.820.10">
    <property type="entry name" value="Structural Genomics, Unknown Function 30-nov-00 1gh9 Mol_id"/>
    <property type="match status" value="1"/>
</dbReference>
<dbReference type="OrthoDB" id="4323495at2"/>
<keyword evidence="4" id="KW-1185">Reference proteome</keyword>
<dbReference type="GO" id="GO:0005829">
    <property type="term" value="C:cytosol"/>
    <property type="evidence" value="ECO:0007669"/>
    <property type="project" value="TreeGrafter"/>
</dbReference>
<dbReference type="InterPro" id="IPR005153">
    <property type="entry name" value="MbtH-like_dom"/>
</dbReference>
<dbReference type="GO" id="GO:0019290">
    <property type="term" value="P:siderophore biosynthetic process"/>
    <property type="evidence" value="ECO:0007669"/>
    <property type="project" value="TreeGrafter"/>
</dbReference>
<accession>A0A2S1T2E3</accession>
<evidence type="ECO:0000259" key="2">
    <source>
        <dbReference type="SMART" id="SM00923"/>
    </source>
</evidence>
<dbReference type="AlphaFoldDB" id="A0A2S1T2E3"/>
<dbReference type="RefSeq" id="WP_108908661.1">
    <property type="nucleotide sequence ID" value="NZ_CP029188.1"/>
</dbReference>
<gene>
    <name evidence="3" type="ORF">DDW44_31360</name>
</gene>
<dbReference type="SUPFAM" id="SSF160582">
    <property type="entry name" value="MbtH-like"/>
    <property type="match status" value="1"/>
</dbReference>
<evidence type="ECO:0000313" key="3">
    <source>
        <dbReference type="EMBL" id="AWI32810.1"/>
    </source>
</evidence>
<dbReference type="Pfam" id="PF03621">
    <property type="entry name" value="MbtH"/>
    <property type="match status" value="1"/>
</dbReference>
<dbReference type="InterPro" id="IPR038020">
    <property type="entry name" value="MbtH-like_sf"/>
</dbReference>
<dbReference type="PANTHER" id="PTHR38444">
    <property type="entry name" value="ENTEROBACTIN BIOSYNTHESIS PROTEIN YBDZ"/>
    <property type="match status" value="1"/>
</dbReference>
<feature type="domain" description="MbtH-like" evidence="2">
    <location>
        <begin position="4"/>
        <end position="56"/>
    </location>
</feature>
<evidence type="ECO:0000313" key="4">
    <source>
        <dbReference type="Proteomes" id="UP000244900"/>
    </source>
</evidence>